<keyword evidence="7" id="KW-1185">Reference proteome</keyword>
<protein>
    <recommendedName>
        <fullName evidence="2">histidine kinase</fullName>
        <ecNumber evidence="2">2.7.13.3</ecNumber>
    </recommendedName>
</protein>
<keyword evidence="3" id="KW-0597">Phosphoprotein</keyword>
<evidence type="ECO:0000259" key="5">
    <source>
        <dbReference type="PROSITE" id="PS50109"/>
    </source>
</evidence>
<feature type="domain" description="Histidine kinase" evidence="5">
    <location>
        <begin position="356"/>
        <end position="575"/>
    </location>
</feature>
<dbReference type="Pfam" id="PF13424">
    <property type="entry name" value="TPR_12"/>
    <property type="match status" value="1"/>
</dbReference>
<dbReference type="PRINTS" id="PR00344">
    <property type="entry name" value="BCTRLSENSOR"/>
</dbReference>
<gene>
    <name evidence="6" type="ORF">ACFFLS_02555</name>
</gene>
<keyword evidence="6" id="KW-0067">ATP-binding</keyword>
<keyword evidence="4" id="KW-1133">Transmembrane helix</keyword>
<dbReference type="InterPro" id="IPR003594">
    <property type="entry name" value="HATPase_dom"/>
</dbReference>
<dbReference type="Gene3D" id="1.25.40.10">
    <property type="entry name" value="Tetratricopeptide repeat domain"/>
    <property type="match status" value="2"/>
</dbReference>
<dbReference type="InterPro" id="IPR005467">
    <property type="entry name" value="His_kinase_dom"/>
</dbReference>
<dbReference type="Gene3D" id="1.10.287.130">
    <property type="match status" value="1"/>
</dbReference>
<keyword evidence="6" id="KW-0547">Nucleotide-binding</keyword>
<evidence type="ECO:0000256" key="1">
    <source>
        <dbReference type="ARBA" id="ARBA00000085"/>
    </source>
</evidence>
<dbReference type="CDD" id="cd00082">
    <property type="entry name" value="HisKA"/>
    <property type="match status" value="1"/>
</dbReference>
<dbReference type="GO" id="GO:0005524">
    <property type="term" value="F:ATP binding"/>
    <property type="evidence" value="ECO:0007669"/>
    <property type="project" value="UniProtKB-KW"/>
</dbReference>
<keyword evidence="4" id="KW-0812">Transmembrane</keyword>
<dbReference type="SMART" id="SM00028">
    <property type="entry name" value="TPR"/>
    <property type="match status" value="3"/>
</dbReference>
<accession>A0ABV6BKD2</accession>
<sequence length="578" mass="67003">MIKNVFFITLFLTLNSLILFSQNKKTDNLLELQIKAKVLKYNDQINFNKAQRFFFEKNWDSTLVYSMKQLSKTKNKELKDYCHYFRGISFQNKKILDQAKKEFGQISSEFDFYYKVNFSLGEIALQQNKLEEALSYFNSIDKLHERSYDFKKSSVSHNIGLCYLHLGNFAKAEKYLFESTRLQEIEKDTLLLIGSYMDLANLYYIQYKDNEAIPYFEKAYNLSKKVKSFDLKRAAAKNMAAVEENRKNFQTALVYRKEFEAWKDSLNDQNKVWAIADLEKKFAVQQKQKEVNVLAAENKAKIAERNGFLISSVLLLILFGTGVYFYRQKIRSNKIILKQKEELDELNATKDKLFSIVSHDLRSSVNALKTSNGRLQENLENKNYEELDTLLHNNSTIANGAYNLLDNLLNWALLQTKQTYFYQESLHLASIVQQVEYNYKPLMLIKNISFTSNVPSGEYVFADMDSLKIVLRNFLDNAIKFTKENGSISIYTRPSSEDFCYLVIEDTGLGMSKSTREELLKDSVLLSKKKNDDIIGTGLGMQLCRSMIHKNGGKLDIESEENIGTKIIIALQKFKNHG</sequence>
<dbReference type="Gene3D" id="3.30.565.10">
    <property type="entry name" value="Histidine kinase-like ATPase, C-terminal domain"/>
    <property type="match status" value="1"/>
</dbReference>
<dbReference type="InterPro" id="IPR036097">
    <property type="entry name" value="HisK_dim/P_sf"/>
</dbReference>
<dbReference type="Proteomes" id="UP001589734">
    <property type="component" value="Unassembled WGS sequence"/>
</dbReference>
<dbReference type="SUPFAM" id="SSF55874">
    <property type="entry name" value="ATPase domain of HSP90 chaperone/DNA topoisomerase II/histidine kinase"/>
    <property type="match status" value="1"/>
</dbReference>
<dbReference type="EC" id="2.7.13.3" evidence="2"/>
<dbReference type="PANTHER" id="PTHR43547">
    <property type="entry name" value="TWO-COMPONENT HISTIDINE KINASE"/>
    <property type="match status" value="1"/>
</dbReference>
<dbReference type="InterPro" id="IPR011990">
    <property type="entry name" value="TPR-like_helical_dom_sf"/>
</dbReference>
<keyword evidence="4" id="KW-0472">Membrane</keyword>
<evidence type="ECO:0000313" key="6">
    <source>
        <dbReference type="EMBL" id="MFC0075906.1"/>
    </source>
</evidence>
<feature type="transmembrane region" description="Helical" evidence="4">
    <location>
        <begin position="307"/>
        <end position="326"/>
    </location>
</feature>
<comment type="catalytic activity">
    <reaction evidence="1">
        <text>ATP + protein L-histidine = ADP + protein N-phospho-L-histidine.</text>
        <dbReference type="EC" id="2.7.13.3"/>
    </reaction>
</comment>
<comment type="caution">
    <text evidence="6">The sequence shown here is derived from an EMBL/GenBank/DDBJ whole genome shotgun (WGS) entry which is preliminary data.</text>
</comment>
<evidence type="ECO:0000256" key="2">
    <source>
        <dbReference type="ARBA" id="ARBA00012438"/>
    </source>
</evidence>
<dbReference type="InterPro" id="IPR019734">
    <property type="entry name" value="TPR_rpt"/>
</dbReference>
<proteinExistence type="predicted"/>
<dbReference type="PANTHER" id="PTHR43547:SF2">
    <property type="entry name" value="HYBRID SIGNAL TRANSDUCTION HISTIDINE KINASE C"/>
    <property type="match status" value="1"/>
</dbReference>
<dbReference type="InterPro" id="IPR003661">
    <property type="entry name" value="HisK_dim/P_dom"/>
</dbReference>
<dbReference type="InterPro" id="IPR036890">
    <property type="entry name" value="HATPase_C_sf"/>
</dbReference>
<evidence type="ECO:0000256" key="4">
    <source>
        <dbReference type="SAM" id="Phobius"/>
    </source>
</evidence>
<reference evidence="6 7" key="1">
    <citation type="submission" date="2024-09" db="EMBL/GenBank/DDBJ databases">
        <authorList>
            <person name="Sun Q."/>
            <person name="Mori K."/>
        </authorList>
    </citation>
    <scope>NUCLEOTIDE SEQUENCE [LARGE SCALE GENOMIC DNA]</scope>
    <source>
        <strain evidence="6 7">CGMCC 1.12926</strain>
    </source>
</reference>
<evidence type="ECO:0000256" key="3">
    <source>
        <dbReference type="ARBA" id="ARBA00022553"/>
    </source>
</evidence>
<evidence type="ECO:0000313" key="7">
    <source>
        <dbReference type="Proteomes" id="UP001589734"/>
    </source>
</evidence>
<name>A0ABV6BKD2_9FLAO</name>
<dbReference type="PROSITE" id="PS50109">
    <property type="entry name" value="HIS_KIN"/>
    <property type="match status" value="1"/>
</dbReference>
<organism evidence="6 7">
    <name type="scientific">Flavobacterium procerum</name>
    <dbReference type="NCBI Taxonomy" id="1455569"/>
    <lineage>
        <taxon>Bacteria</taxon>
        <taxon>Pseudomonadati</taxon>
        <taxon>Bacteroidota</taxon>
        <taxon>Flavobacteriia</taxon>
        <taxon>Flavobacteriales</taxon>
        <taxon>Flavobacteriaceae</taxon>
        <taxon>Flavobacterium</taxon>
    </lineage>
</organism>
<dbReference type="Pfam" id="PF02518">
    <property type="entry name" value="HATPase_c"/>
    <property type="match status" value="1"/>
</dbReference>
<dbReference type="InterPro" id="IPR004358">
    <property type="entry name" value="Sig_transdc_His_kin-like_C"/>
</dbReference>
<dbReference type="SUPFAM" id="SSF48452">
    <property type="entry name" value="TPR-like"/>
    <property type="match status" value="1"/>
</dbReference>
<dbReference type="SMART" id="SM00387">
    <property type="entry name" value="HATPase_c"/>
    <property type="match status" value="1"/>
</dbReference>
<dbReference type="EMBL" id="JBHLYW010000003">
    <property type="protein sequence ID" value="MFC0075906.1"/>
    <property type="molecule type" value="Genomic_DNA"/>
</dbReference>
<dbReference type="RefSeq" id="WP_379683365.1">
    <property type="nucleotide sequence ID" value="NZ_JBHLYW010000003.1"/>
</dbReference>
<dbReference type="SUPFAM" id="SSF47384">
    <property type="entry name" value="Homodimeric domain of signal transducing histidine kinase"/>
    <property type="match status" value="1"/>
</dbReference>